<sequence length="288" mass="32864">MGCGPTNGLVVPQFEGILSLRDQGDKVFDPFLITSFPVSRRAATVESDVDGVELDDQTGILELLRRTRLPSSEILNSAEEVLEMGVALFATQNTETVLTLCKTTIHTLLGFSNHSTECQNPPYDCRNIPSPDVDGLRLLIEDTSKLPNIVKSSAVGPAGKLPHRTDLGTRDLYDLDHSNLRLCTKNLSSESCNDSRIRIKEIGGRMPEEDDRRLEAQPWGRRRPRWWRVEAKFLLPLLWLVGWDGWWSRFMHVVREDSRIMLTKVRIEQPKLLRASYREERRRGRGMK</sequence>
<accession>A0A8N4IA68</accession>
<name>A0A8N4IA68_ELAGV</name>
<dbReference type="OrthoDB" id="781255at2759"/>
<dbReference type="Proteomes" id="UP000504607">
    <property type="component" value="Chromosome 1"/>
</dbReference>
<gene>
    <name evidence="2" type="primary">LOC114914512</name>
</gene>
<reference evidence="2" key="1">
    <citation type="submission" date="2025-08" db="UniProtKB">
        <authorList>
            <consortium name="RefSeq"/>
        </authorList>
    </citation>
    <scope>IDENTIFICATION</scope>
</reference>
<organism evidence="1 2">
    <name type="scientific">Elaeis guineensis var. tenera</name>
    <name type="common">Oil palm</name>
    <dbReference type="NCBI Taxonomy" id="51953"/>
    <lineage>
        <taxon>Eukaryota</taxon>
        <taxon>Viridiplantae</taxon>
        <taxon>Streptophyta</taxon>
        <taxon>Embryophyta</taxon>
        <taxon>Tracheophyta</taxon>
        <taxon>Spermatophyta</taxon>
        <taxon>Magnoliopsida</taxon>
        <taxon>Liliopsida</taxon>
        <taxon>Arecaceae</taxon>
        <taxon>Arecoideae</taxon>
        <taxon>Cocoseae</taxon>
        <taxon>Elaeidinae</taxon>
        <taxon>Elaeis</taxon>
    </lineage>
</organism>
<evidence type="ECO:0000313" key="2">
    <source>
        <dbReference type="RefSeq" id="XP_029122456.1"/>
    </source>
</evidence>
<proteinExistence type="predicted"/>
<dbReference type="AlphaFoldDB" id="A0A8N4IA68"/>
<evidence type="ECO:0000313" key="1">
    <source>
        <dbReference type="Proteomes" id="UP000504607"/>
    </source>
</evidence>
<protein>
    <submittedName>
        <fullName evidence="2">Uncharacterized protein LOC114914512</fullName>
    </submittedName>
</protein>
<dbReference type="RefSeq" id="XP_029122456.1">
    <property type="nucleotide sequence ID" value="XM_029266623.1"/>
</dbReference>
<keyword evidence="1" id="KW-1185">Reference proteome</keyword>